<dbReference type="AlphaFoldDB" id="A0A5C5YLX2"/>
<dbReference type="RefSeq" id="WP_146587595.1">
    <property type="nucleotide sequence ID" value="NZ_SJPO01000006.1"/>
</dbReference>
<dbReference type="Proteomes" id="UP000318478">
    <property type="component" value="Unassembled WGS sequence"/>
</dbReference>
<reference evidence="1 2" key="1">
    <citation type="submission" date="2019-02" db="EMBL/GenBank/DDBJ databases">
        <title>Deep-cultivation of Planctomycetes and their phenomic and genomic characterization uncovers novel biology.</title>
        <authorList>
            <person name="Wiegand S."/>
            <person name="Jogler M."/>
            <person name="Boedeker C."/>
            <person name="Pinto D."/>
            <person name="Vollmers J."/>
            <person name="Rivas-Marin E."/>
            <person name="Kohn T."/>
            <person name="Peeters S.H."/>
            <person name="Heuer A."/>
            <person name="Rast P."/>
            <person name="Oberbeckmann S."/>
            <person name="Bunk B."/>
            <person name="Jeske O."/>
            <person name="Meyerdierks A."/>
            <person name="Storesund J.E."/>
            <person name="Kallscheuer N."/>
            <person name="Luecker S."/>
            <person name="Lage O.M."/>
            <person name="Pohl T."/>
            <person name="Merkel B.J."/>
            <person name="Hornburger P."/>
            <person name="Mueller R.-W."/>
            <person name="Bruemmer F."/>
            <person name="Labrenz M."/>
            <person name="Spormann A.M."/>
            <person name="Op Den Camp H."/>
            <person name="Overmann J."/>
            <person name="Amann R."/>
            <person name="Jetten M.S.M."/>
            <person name="Mascher T."/>
            <person name="Medema M.H."/>
            <person name="Devos D.P."/>
            <person name="Kaster A.-K."/>
            <person name="Ovreas L."/>
            <person name="Rohde M."/>
            <person name="Galperin M.Y."/>
            <person name="Jogler C."/>
        </authorList>
    </citation>
    <scope>NUCLEOTIDE SEQUENCE [LARGE SCALE GENOMIC DNA]</scope>
    <source>
        <strain evidence="1 2">Pla123a</strain>
    </source>
</reference>
<comment type="caution">
    <text evidence="1">The sequence shown here is derived from an EMBL/GenBank/DDBJ whole genome shotgun (WGS) entry which is preliminary data.</text>
</comment>
<evidence type="ECO:0008006" key="3">
    <source>
        <dbReference type="Google" id="ProtNLM"/>
    </source>
</evidence>
<evidence type="ECO:0000313" key="2">
    <source>
        <dbReference type="Proteomes" id="UP000318478"/>
    </source>
</evidence>
<organism evidence="1 2">
    <name type="scientific">Posidoniimonas polymericola</name>
    <dbReference type="NCBI Taxonomy" id="2528002"/>
    <lineage>
        <taxon>Bacteria</taxon>
        <taxon>Pseudomonadati</taxon>
        <taxon>Planctomycetota</taxon>
        <taxon>Planctomycetia</taxon>
        <taxon>Pirellulales</taxon>
        <taxon>Lacipirellulaceae</taxon>
        <taxon>Posidoniimonas</taxon>
    </lineage>
</organism>
<dbReference type="Gene3D" id="3.30.450.40">
    <property type="match status" value="2"/>
</dbReference>
<dbReference type="OrthoDB" id="9148869at2"/>
<dbReference type="EMBL" id="SJPO01000006">
    <property type="protein sequence ID" value="TWT75846.1"/>
    <property type="molecule type" value="Genomic_DNA"/>
</dbReference>
<evidence type="ECO:0000313" key="1">
    <source>
        <dbReference type="EMBL" id="TWT75846.1"/>
    </source>
</evidence>
<sequence length="308" mass="33422">MTLQLTANLVRWVEVWRPTEDGGHLELGGTTHESGGETRCGFRYSPGQGVIGRAWESGVPVFGAATQGDFDGQFLEETPAQLIAIPTVRGGECLGVALLACDDQGQAAAELWRINERNELGLAENWYSNLDRFGRISQLVKFPRRAGLPGKVWADRFPRVMGSLATSQAFVRAAGAKAEGLSTAIGIPFMKSAMDLEAVLVLLSASRTPLAKVVEVWAKEPQEKSLKIVSADYGPYIDLAPESRRRRLKLGDGVAGLVYRDLRPKLTTDLQGVEFPRGEGFQEYGMQWGLGVPVFVGDQLVAAVAMFG</sequence>
<proteinExistence type="predicted"/>
<accession>A0A5C5YLX2</accession>
<dbReference type="SUPFAM" id="SSF55781">
    <property type="entry name" value="GAF domain-like"/>
    <property type="match status" value="2"/>
</dbReference>
<protein>
    <recommendedName>
        <fullName evidence="3">GAF domain-containing protein</fullName>
    </recommendedName>
</protein>
<name>A0A5C5YLX2_9BACT</name>
<gene>
    <name evidence="1" type="ORF">Pla123a_26290</name>
</gene>
<keyword evidence="2" id="KW-1185">Reference proteome</keyword>
<dbReference type="InterPro" id="IPR029016">
    <property type="entry name" value="GAF-like_dom_sf"/>
</dbReference>